<dbReference type="GeneID" id="114499114"/>
<evidence type="ECO:0000256" key="2">
    <source>
        <dbReference type="ARBA" id="ARBA00010071"/>
    </source>
</evidence>
<proteinExistence type="inferred from homology"/>
<gene>
    <name evidence="7" type="primary">LOC114499114</name>
</gene>
<dbReference type="InterPro" id="IPR033222">
    <property type="entry name" value="PLAC1_fam"/>
</dbReference>
<evidence type="ECO:0000313" key="7">
    <source>
        <dbReference type="RefSeq" id="XP_028370867.1"/>
    </source>
</evidence>
<feature type="chain" id="PRO_5026769980" evidence="5">
    <location>
        <begin position="24"/>
        <end position="157"/>
    </location>
</feature>
<dbReference type="PANTHER" id="PTHR14380:SF7">
    <property type="entry name" value="OOCYTE-SECRETED PROTEIN 2"/>
    <property type="match status" value="1"/>
</dbReference>
<dbReference type="Proteomes" id="UP000504628">
    <property type="component" value="Chromosome 6"/>
</dbReference>
<dbReference type="PANTHER" id="PTHR14380">
    <property type="entry name" value="PLACENTA-SPECIFIC PROTEIN 1"/>
    <property type="match status" value="1"/>
</dbReference>
<evidence type="ECO:0000256" key="5">
    <source>
        <dbReference type="SAM" id="SignalP"/>
    </source>
</evidence>
<keyword evidence="6" id="KW-1185">Reference proteome</keyword>
<dbReference type="OrthoDB" id="9829838at2759"/>
<keyword evidence="4 5" id="KW-0732">Signal</keyword>
<sequence>MEVSVALEVLFLLAASMWPCANNMFVKIACSLDWMVVQVVPYTYSGYEYILADELHLGSGCPPTRIETYEYHFAYLTSDCGIRTQVLSEDSLLLQSELYYKPRDLHYYCQIIPLQCCISRKSVWLTPVSTDEIKLDPSPFIADFKATPEELGLLCCD</sequence>
<comment type="similarity">
    <text evidence="2">Belongs to the PLAC1 family.</text>
</comment>
<evidence type="ECO:0000256" key="1">
    <source>
        <dbReference type="ARBA" id="ARBA00004613"/>
    </source>
</evidence>
<accession>A0A6J2LSY8</accession>
<protein>
    <submittedName>
        <fullName evidence="7">Oocyte-secreted protein 2-like</fullName>
    </submittedName>
</protein>
<dbReference type="Gene3D" id="2.60.40.3210">
    <property type="entry name" value="Zona pellucida, ZP-N domain"/>
    <property type="match status" value="1"/>
</dbReference>
<evidence type="ECO:0000256" key="4">
    <source>
        <dbReference type="ARBA" id="ARBA00022729"/>
    </source>
</evidence>
<keyword evidence="3" id="KW-0964">Secreted</keyword>
<dbReference type="AlphaFoldDB" id="A0A6J2LSY8"/>
<evidence type="ECO:0000313" key="6">
    <source>
        <dbReference type="Proteomes" id="UP000504628"/>
    </source>
</evidence>
<dbReference type="GO" id="GO:0005576">
    <property type="term" value="C:extracellular region"/>
    <property type="evidence" value="ECO:0007669"/>
    <property type="project" value="UniProtKB-SubCell"/>
</dbReference>
<feature type="signal peptide" evidence="5">
    <location>
        <begin position="1"/>
        <end position="23"/>
    </location>
</feature>
<comment type="subcellular location">
    <subcellularLocation>
        <location evidence="1">Secreted</location>
    </subcellularLocation>
</comment>
<dbReference type="RefSeq" id="XP_028370867.1">
    <property type="nucleotide sequence ID" value="XM_028515066.2"/>
</dbReference>
<dbReference type="InParanoid" id="A0A6J2LSY8"/>
<organism evidence="6 7">
    <name type="scientific">Phyllostomus discolor</name>
    <name type="common">pale spear-nosed bat</name>
    <dbReference type="NCBI Taxonomy" id="89673"/>
    <lineage>
        <taxon>Eukaryota</taxon>
        <taxon>Metazoa</taxon>
        <taxon>Chordata</taxon>
        <taxon>Craniata</taxon>
        <taxon>Vertebrata</taxon>
        <taxon>Euteleostomi</taxon>
        <taxon>Mammalia</taxon>
        <taxon>Eutheria</taxon>
        <taxon>Laurasiatheria</taxon>
        <taxon>Chiroptera</taxon>
        <taxon>Yangochiroptera</taxon>
        <taxon>Phyllostomidae</taxon>
        <taxon>Phyllostominae</taxon>
        <taxon>Phyllostomus</taxon>
    </lineage>
</organism>
<evidence type="ECO:0000256" key="3">
    <source>
        <dbReference type="ARBA" id="ARBA00022525"/>
    </source>
</evidence>
<dbReference type="KEGG" id="pdic:114499114"/>
<name>A0A6J2LSY8_9CHIR</name>
<reference evidence="7" key="1">
    <citation type="submission" date="2025-08" db="UniProtKB">
        <authorList>
            <consortium name="RefSeq"/>
        </authorList>
    </citation>
    <scope>IDENTIFICATION</scope>
    <source>
        <tissue evidence="7">Muscle</tissue>
    </source>
</reference>